<accession>A0ABR8VAK7</accession>
<protein>
    <submittedName>
        <fullName evidence="2">DUF805 domain-containing protein</fullName>
    </submittedName>
</protein>
<feature type="transmembrane region" description="Helical" evidence="1">
    <location>
        <begin position="78"/>
        <end position="97"/>
    </location>
</feature>
<feature type="transmembrane region" description="Helical" evidence="1">
    <location>
        <begin position="23"/>
        <end position="42"/>
    </location>
</feature>
<evidence type="ECO:0000313" key="3">
    <source>
        <dbReference type="Proteomes" id="UP000616346"/>
    </source>
</evidence>
<dbReference type="Pfam" id="PF05656">
    <property type="entry name" value="DUF805"/>
    <property type="match status" value="1"/>
</dbReference>
<evidence type="ECO:0000256" key="1">
    <source>
        <dbReference type="SAM" id="Phobius"/>
    </source>
</evidence>
<dbReference type="EMBL" id="JACSPQ010000002">
    <property type="protein sequence ID" value="MBD8001809.1"/>
    <property type="molecule type" value="Genomic_DNA"/>
</dbReference>
<organism evidence="2 3">
    <name type="scientific">Phocaeicola faecium</name>
    <dbReference type="NCBI Taxonomy" id="2762213"/>
    <lineage>
        <taxon>Bacteria</taxon>
        <taxon>Pseudomonadati</taxon>
        <taxon>Bacteroidota</taxon>
        <taxon>Bacteroidia</taxon>
        <taxon>Bacteroidales</taxon>
        <taxon>Bacteroidaceae</taxon>
        <taxon>Phocaeicola</taxon>
    </lineage>
</organism>
<keyword evidence="1" id="KW-1133">Transmembrane helix</keyword>
<feature type="transmembrane region" description="Helical" evidence="1">
    <location>
        <begin position="48"/>
        <end position="66"/>
    </location>
</feature>
<sequence length="118" mass="13878">MKEFIRMLKSWDNWSGRACRREYWMSVLILVIFIFAACALDALANTKFMFVGVLFLFCLIPSYAVSVRRLHDIGKSGYWLFINLVPFGCFWFLYLVLQDSDPGRNRYGINPKEIKSLF</sequence>
<name>A0ABR8VAK7_9BACT</name>
<dbReference type="PANTHER" id="PTHR34980:SF2">
    <property type="entry name" value="INNER MEMBRANE PROTEIN YHAH-RELATED"/>
    <property type="match status" value="1"/>
</dbReference>
<gene>
    <name evidence="2" type="ORF">H9626_06180</name>
</gene>
<evidence type="ECO:0000313" key="2">
    <source>
        <dbReference type="EMBL" id="MBD8001809.1"/>
    </source>
</evidence>
<keyword evidence="1" id="KW-0472">Membrane</keyword>
<dbReference type="InterPro" id="IPR008523">
    <property type="entry name" value="DUF805"/>
</dbReference>
<dbReference type="PANTHER" id="PTHR34980">
    <property type="entry name" value="INNER MEMBRANE PROTEIN-RELATED-RELATED"/>
    <property type="match status" value="1"/>
</dbReference>
<keyword evidence="3" id="KW-1185">Reference proteome</keyword>
<dbReference type="RefSeq" id="WP_191709936.1">
    <property type="nucleotide sequence ID" value="NZ_JACSPQ010000002.1"/>
</dbReference>
<dbReference type="Proteomes" id="UP000616346">
    <property type="component" value="Unassembled WGS sequence"/>
</dbReference>
<keyword evidence="1" id="KW-0812">Transmembrane</keyword>
<comment type="caution">
    <text evidence="2">The sequence shown here is derived from an EMBL/GenBank/DDBJ whole genome shotgun (WGS) entry which is preliminary data.</text>
</comment>
<reference evidence="2 3" key="1">
    <citation type="submission" date="2020-08" db="EMBL/GenBank/DDBJ databases">
        <title>A Genomic Blueprint of the Chicken Gut Microbiome.</title>
        <authorList>
            <person name="Gilroy R."/>
            <person name="Ravi A."/>
            <person name="Getino M."/>
            <person name="Pursley I."/>
            <person name="Horton D.L."/>
            <person name="Alikhan N.-F."/>
            <person name="Baker D."/>
            <person name="Gharbi K."/>
            <person name="Hall N."/>
            <person name="Watson M."/>
            <person name="Adriaenssens E.M."/>
            <person name="Foster-Nyarko E."/>
            <person name="Jarju S."/>
            <person name="Secka A."/>
            <person name="Antonio M."/>
            <person name="Oren A."/>
            <person name="Chaudhuri R."/>
            <person name="La Ragione R.M."/>
            <person name="Hildebrand F."/>
            <person name="Pallen M.J."/>
        </authorList>
    </citation>
    <scope>NUCLEOTIDE SEQUENCE [LARGE SCALE GENOMIC DNA]</scope>
    <source>
        <strain evidence="2 3">Sa1YUN3</strain>
    </source>
</reference>
<proteinExistence type="predicted"/>